<sequence length="419" mass="46575">MTKTSQKRLVPKLRFRSFTGNWEQRKFGDIISLTGGGTPSKAKPDYWKGPIVWLSSQEIKERFISYGTYTISETAVKDSATKMVPAGTPLIVYRSGILAHTFPISRPTRDVAINQDIKALIFDPAVLVNNFVVAELESKESFILHNIVKTGTTVQSVNIPDLKKMEFTLPEISEQEAIGNFIEQISSTIALHQREQVLLQRLKQGYLQKLFPRNGQKVSELRFPGFTGDWEQRKFGALVELERGLTYKPSDVVSKSGIRVLRSSNIDNDTFVERPDDVFVQQSAANLEEVNNGDILITAANGSSRLVGKHAVVKELSGATTHGGFMLLVRTPESVFINALMSAPWYRKFIATFVAGGNGAIGNLKASDLAGQSVMVPAKLERDKIAEFFGTLDNAIALHQQELDKLKQLKQAYLQQLFV</sequence>
<dbReference type="PANTHER" id="PTHR30408">
    <property type="entry name" value="TYPE-1 RESTRICTION ENZYME ECOKI SPECIFICITY PROTEIN"/>
    <property type="match status" value="1"/>
</dbReference>
<keyword evidence="2" id="KW-0680">Restriction system</keyword>
<dbReference type="Proteomes" id="UP001597212">
    <property type="component" value="Unassembled WGS sequence"/>
</dbReference>
<dbReference type="GO" id="GO:0016787">
    <property type="term" value="F:hydrolase activity"/>
    <property type="evidence" value="ECO:0007669"/>
    <property type="project" value="UniProtKB-KW"/>
</dbReference>
<dbReference type="RefSeq" id="WP_125756213.1">
    <property type="nucleotide sequence ID" value="NZ_JBHTOK010000073.1"/>
</dbReference>
<protein>
    <submittedName>
        <fullName evidence="5">Restriction endonuclease subunit S</fullName>
        <ecNumber evidence="5">3.1.21.-</ecNumber>
    </submittedName>
</protein>
<keyword evidence="5" id="KW-0378">Hydrolase</keyword>
<evidence type="ECO:0000313" key="5">
    <source>
        <dbReference type="EMBL" id="MFD1441671.1"/>
    </source>
</evidence>
<evidence type="ECO:0000259" key="4">
    <source>
        <dbReference type="Pfam" id="PF01420"/>
    </source>
</evidence>
<dbReference type="GO" id="GO:0004519">
    <property type="term" value="F:endonuclease activity"/>
    <property type="evidence" value="ECO:0007669"/>
    <property type="project" value="UniProtKB-KW"/>
</dbReference>
<dbReference type="PANTHER" id="PTHR30408:SF12">
    <property type="entry name" value="TYPE I RESTRICTION ENZYME MJAVIII SPECIFICITY SUBUNIT"/>
    <property type="match status" value="1"/>
</dbReference>
<keyword evidence="5" id="KW-0255">Endonuclease</keyword>
<dbReference type="InterPro" id="IPR052021">
    <property type="entry name" value="Type-I_RS_S_subunit"/>
</dbReference>
<proteinExistence type="inferred from homology"/>
<name>A0ABW4CWA4_9LACO</name>
<dbReference type="CDD" id="cd17249">
    <property type="entry name" value="RMtype1_S_EcoR124I-TRD2-CR2_like"/>
    <property type="match status" value="1"/>
</dbReference>
<dbReference type="Gene3D" id="3.90.220.20">
    <property type="entry name" value="DNA methylase specificity domains"/>
    <property type="match status" value="2"/>
</dbReference>
<dbReference type="InterPro" id="IPR044946">
    <property type="entry name" value="Restrct_endonuc_typeI_TRD_sf"/>
</dbReference>
<gene>
    <name evidence="5" type="ORF">ACFQ5K_09825</name>
</gene>
<keyword evidence="6" id="KW-1185">Reference proteome</keyword>
<feature type="domain" description="Type I restriction modification DNA specificity" evidence="4">
    <location>
        <begin position="21"/>
        <end position="196"/>
    </location>
</feature>
<dbReference type="SUPFAM" id="SSF116734">
    <property type="entry name" value="DNA methylase specificity domain"/>
    <property type="match status" value="2"/>
</dbReference>
<organism evidence="5 6">
    <name type="scientific">Lacticaseibacillus hegangensis</name>
    <dbReference type="NCBI Taxonomy" id="2486010"/>
    <lineage>
        <taxon>Bacteria</taxon>
        <taxon>Bacillati</taxon>
        <taxon>Bacillota</taxon>
        <taxon>Bacilli</taxon>
        <taxon>Lactobacillales</taxon>
        <taxon>Lactobacillaceae</taxon>
        <taxon>Lacticaseibacillus</taxon>
    </lineage>
</organism>
<comment type="similarity">
    <text evidence="1">Belongs to the type-I restriction system S methylase family.</text>
</comment>
<evidence type="ECO:0000256" key="3">
    <source>
        <dbReference type="ARBA" id="ARBA00023125"/>
    </source>
</evidence>
<reference evidence="6" key="1">
    <citation type="journal article" date="2019" name="Int. J. Syst. Evol. Microbiol.">
        <title>The Global Catalogue of Microorganisms (GCM) 10K type strain sequencing project: providing services to taxonomists for standard genome sequencing and annotation.</title>
        <authorList>
            <consortium name="The Broad Institute Genomics Platform"/>
            <consortium name="The Broad Institute Genome Sequencing Center for Infectious Disease"/>
            <person name="Wu L."/>
            <person name="Ma J."/>
        </authorList>
    </citation>
    <scope>NUCLEOTIDE SEQUENCE [LARGE SCALE GENOMIC DNA]</scope>
    <source>
        <strain evidence="6">CCM 8912</strain>
    </source>
</reference>
<evidence type="ECO:0000313" key="6">
    <source>
        <dbReference type="Proteomes" id="UP001597212"/>
    </source>
</evidence>
<feature type="domain" description="Type I restriction modification DNA specificity" evidence="4">
    <location>
        <begin position="229"/>
        <end position="408"/>
    </location>
</feature>
<dbReference type="InterPro" id="IPR000055">
    <property type="entry name" value="Restrct_endonuc_typeI_TRD"/>
</dbReference>
<evidence type="ECO:0000256" key="1">
    <source>
        <dbReference type="ARBA" id="ARBA00010923"/>
    </source>
</evidence>
<keyword evidence="5" id="KW-0540">Nuclease</keyword>
<evidence type="ECO:0000256" key="2">
    <source>
        <dbReference type="ARBA" id="ARBA00022747"/>
    </source>
</evidence>
<dbReference type="Gene3D" id="1.10.287.1120">
    <property type="entry name" value="Bipartite methylase S protein"/>
    <property type="match status" value="1"/>
</dbReference>
<comment type="caution">
    <text evidence="5">The sequence shown here is derived from an EMBL/GenBank/DDBJ whole genome shotgun (WGS) entry which is preliminary data.</text>
</comment>
<dbReference type="EMBL" id="JBHTOK010000073">
    <property type="protein sequence ID" value="MFD1441671.1"/>
    <property type="molecule type" value="Genomic_DNA"/>
</dbReference>
<dbReference type="EC" id="3.1.21.-" evidence="5"/>
<accession>A0ABW4CWA4</accession>
<keyword evidence="3" id="KW-0238">DNA-binding</keyword>
<dbReference type="Pfam" id="PF01420">
    <property type="entry name" value="Methylase_S"/>
    <property type="match status" value="2"/>
</dbReference>